<evidence type="ECO:0000313" key="2">
    <source>
        <dbReference type="EMBL" id="NKY21688.1"/>
    </source>
</evidence>
<dbReference type="Proteomes" id="UP000581206">
    <property type="component" value="Unassembled WGS sequence"/>
</dbReference>
<dbReference type="EMBL" id="JAAXOX010000001">
    <property type="protein sequence ID" value="NKY21688.1"/>
    <property type="molecule type" value="Genomic_DNA"/>
</dbReference>
<proteinExistence type="predicted"/>
<evidence type="ECO:0008006" key="4">
    <source>
        <dbReference type="Google" id="ProtNLM"/>
    </source>
</evidence>
<keyword evidence="3" id="KW-1185">Reference proteome</keyword>
<name>A0A7X6KTF8_9CELL</name>
<feature type="transmembrane region" description="Helical" evidence="1">
    <location>
        <begin position="186"/>
        <end position="205"/>
    </location>
</feature>
<gene>
    <name evidence="2" type="ORF">HGA03_03305</name>
</gene>
<keyword evidence="1" id="KW-0472">Membrane</keyword>
<sequence>MSPTAELIRLLGAVAAGLRAGGSPAVVWEAHLGVGVGPDGVPELDVLLRAVGIARGAASAVGTRAAASARAASPAGPVAAVSATPTTSAVRVAAAPAAPAIVAARHAGSVLAACRVAAELGAPLAPVLERAIRTVEAEHEAEAETAAALAAPRQTVRLLSWLPLWGVLLGVVVGAAPLAVLLDGGVGSLCLLLGGTCALLGRWWIGRLVARARAAGSVDAGRR</sequence>
<keyword evidence="1" id="KW-0812">Transmembrane</keyword>
<evidence type="ECO:0000256" key="1">
    <source>
        <dbReference type="SAM" id="Phobius"/>
    </source>
</evidence>
<protein>
    <recommendedName>
        <fullName evidence="4">Type II secretion system protein GspF domain-containing protein</fullName>
    </recommendedName>
</protein>
<organism evidence="2 3">
    <name type="scientific">Cellulomonas denverensis</name>
    <dbReference type="NCBI Taxonomy" id="264297"/>
    <lineage>
        <taxon>Bacteria</taxon>
        <taxon>Bacillati</taxon>
        <taxon>Actinomycetota</taxon>
        <taxon>Actinomycetes</taxon>
        <taxon>Micrococcales</taxon>
        <taxon>Cellulomonadaceae</taxon>
        <taxon>Cellulomonas</taxon>
    </lineage>
</organism>
<accession>A0A7X6KTF8</accession>
<evidence type="ECO:0000313" key="3">
    <source>
        <dbReference type="Proteomes" id="UP000581206"/>
    </source>
</evidence>
<reference evidence="2 3" key="1">
    <citation type="submission" date="2020-04" db="EMBL/GenBank/DDBJ databases">
        <title>MicrobeNet Type strains.</title>
        <authorList>
            <person name="Nicholson A.C."/>
        </authorList>
    </citation>
    <scope>NUCLEOTIDE SEQUENCE [LARGE SCALE GENOMIC DNA]</scope>
    <source>
        <strain evidence="2 3">ATCC BAA-788</strain>
    </source>
</reference>
<dbReference type="RefSeq" id="WP_168628742.1">
    <property type="nucleotide sequence ID" value="NZ_JAAXOX010000001.1"/>
</dbReference>
<feature type="transmembrane region" description="Helical" evidence="1">
    <location>
        <begin position="158"/>
        <end position="180"/>
    </location>
</feature>
<dbReference type="AlphaFoldDB" id="A0A7X6KTF8"/>
<keyword evidence="1" id="KW-1133">Transmembrane helix</keyword>
<comment type="caution">
    <text evidence="2">The sequence shown here is derived from an EMBL/GenBank/DDBJ whole genome shotgun (WGS) entry which is preliminary data.</text>
</comment>